<evidence type="ECO:0000256" key="3">
    <source>
        <dbReference type="ARBA" id="ARBA00023163"/>
    </source>
</evidence>
<dbReference type="SUPFAM" id="SSF51206">
    <property type="entry name" value="cAMP-binding domain-like"/>
    <property type="match status" value="1"/>
</dbReference>
<dbReference type="InterPro" id="IPR018490">
    <property type="entry name" value="cNMP-bd_dom_sf"/>
</dbReference>
<name>A0A432PF35_9HYPH</name>
<keyword evidence="6" id="KW-1185">Reference proteome</keyword>
<proteinExistence type="predicted"/>
<dbReference type="InterPro" id="IPR012318">
    <property type="entry name" value="HTH_CRP"/>
</dbReference>
<comment type="caution">
    <text evidence="5">The sequence shown here is derived from an EMBL/GenBank/DDBJ whole genome shotgun (WGS) entry which is preliminary data.</text>
</comment>
<evidence type="ECO:0000256" key="2">
    <source>
        <dbReference type="ARBA" id="ARBA00023125"/>
    </source>
</evidence>
<dbReference type="Proteomes" id="UP000278823">
    <property type="component" value="Unassembled WGS sequence"/>
</dbReference>
<accession>A0A432PF35</accession>
<dbReference type="Gene3D" id="1.10.10.10">
    <property type="entry name" value="Winged helix-like DNA-binding domain superfamily/Winged helix DNA-binding domain"/>
    <property type="match status" value="1"/>
</dbReference>
<gene>
    <name evidence="5" type="ORF">EFQ99_25625</name>
</gene>
<evidence type="ECO:0000256" key="1">
    <source>
        <dbReference type="ARBA" id="ARBA00023015"/>
    </source>
</evidence>
<protein>
    <submittedName>
        <fullName evidence="5">Crp/Fnr family transcriptional regulator</fullName>
    </submittedName>
</protein>
<dbReference type="GO" id="GO:0006355">
    <property type="term" value="P:regulation of DNA-templated transcription"/>
    <property type="evidence" value="ECO:0007669"/>
    <property type="project" value="InterPro"/>
</dbReference>
<feature type="domain" description="HTH crp-type" evidence="4">
    <location>
        <begin position="151"/>
        <end position="218"/>
    </location>
</feature>
<evidence type="ECO:0000259" key="4">
    <source>
        <dbReference type="Pfam" id="PF13545"/>
    </source>
</evidence>
<dbReference type="OrthoDB" id="7506088at2"/>
<dbReference type="GO" id="GO:0003677">
    <property type="term" value="F:DNA binding"/>
    <property type="evidence" value="ECO:0007669"/>
    <property type="project" value="UniProtKB-KW"/>
</dbReference>
<reference evidence="6" key="1">
    <citation type="submission" date="2018-11" db="EMBL/GenBank/DDBJ databases">
        <title>Rhizobium chutanense sp. nov., isolated from root nodules of Phaseolus vulgaris in China.</title>
        <authorList>
            <person name="Huo Y."/>
        </authorList>
    </citation>
    <scope>NUCLEOTIDE SEQUENCE [LARGE SCALE GENOMIC DNA]</scope>
    <source>
        <strain evidence="6">CCBAU 65647</strain>
    </source>
</reference>
<dbReference type="Pfam" id="PF13545">
    <property type="entry name" value="HTH_Crp_2"/>
    <property type="match status" value="1"/>
</dbReference>
<dbReference type="RefSeq" id="WP_126923997.1">
    <property type="nucleotide sequence ID" value="NZ_ML133695.1"/>
</dbReference>
<keyword evidence="2" id="KW-0238">DNA-binding</keyword>
<evidence type="ECO:0000313" key="6">
    <source>
        <dbReference type="Proteomes" id="UP000278823"/>
    </source>
</evidence>
<keyword evidence="3" id="KW-0804">Transcription</keyword>
<dbReference type="InterPro" id="IPR036390">
    <property type="entry name" value="WH_DNA-bd_sf"/>
</dbReference>
<organism evidence="5 6">
    <name type="scientific">Rhizobium vallis</name>
    <dbReference type="NCBI Taxonomy" id="634290"/>
    <lineage>
        <taxon>Bacteria</taxon>
        <taxon>Pseudomonadati</taxon>
        <taxon>Pseudomonadota</taxon>
        <taxon>Alphaproteobacteria</taxon>
        <taxon>Hyphomicrobiales</taxon>
        <taxon>Rhizobiaceae</taxon>
        <taxon>Rhizobium/Agrobacterium group</taxon>
        <taxon>Rhizobium</taxon>
    </lineage>
</organism>
<dbReference type="SUPFAM" id="SSF46785">
    <property type="entry name" value="Winged helix' DNA-binding domain"/>
    <property type="match status" value="1"/>
</dbReference>
<dbReference type="AlphaFoldDB" id="A0A432PF35"/>
<dbReference type="Gene3D" id="2.60.120.10">
    <property type="entry name" value="Jelly Rolls"/>
    <property type="match status" value="1"/>
</dbReference>
<dbReference type="EMBL" id="RJTH01000010">
    <property type="protein sequence ID" value="RUM22264.1"/>
    <property type="molecule type" value="Genomic_DNA"/>
</dbReference>
<dbReference type="InterPro" id="IPR036388">
    <property type="entry name" value="WH-like_DNA-bd_sf"/>
</dbReference>
<keyword evidence="1" id="KW-0805">Transcription regulation</keyword>
<evidence type="ECO:0000313" key="5">
    <source>
        <dbReference type="EMBL" id="RUM22264.1"/>
    </source>
</evidence>
<dbReference type="InterPro" id="IPR014710">
    <property type="entry name" value="RmlC-like_jellyroll"/>
</dbReference>
<sequence length="255" mass="28439">MHAPDRRDTRNLLLKALPRDAFDMLTADVRTIELPVKHVLVEADRPNGHVCFIEDGLASMVAANGDNEAVEAGHIGHEGMAGLHVLLRTETTPNRTFMQAAGFGLQVSVESFRRTLAEFPVANDLFLKYMHCCDIQLAQSVLANGRYNMHERLARWLLMCHDRLNGSDLPLTHEFLALMLGVRRAGVTNELHVIEGLGAIRSSRANVRILDRERLEEIAAGSYGVPEREYERLIGLPIRRPSKARRDLPVSPAAP</sequence>